<dbReference type="Pfam" id="PF13277">
    <property type="entry name" value="YmdB"/>
    <property type="match status" value="1"/>
</dbReference>
<dbReference type="RefSeq" id="WP_062285395.1">
    <property type="nucleotide sequence ID" value="NZ_LTBC01000015.1"/>
</dbReference>
<organism evidence="8 9">
    <name type="scientific">Moorella mulderi DSM 14980</name>
    <dbReference type="NCBI Taxonomy" id="1122241"/>
    <lineage>
        <taxon>Bacteria</taxon>
        <taxon>Bacillati</taxon>
        <taxon>Bacillota</taxon>
        <taxon>Clostridia</taxon>
        <taxon>Neomoorellales</taxon>
        <taxon>Neomoorellaceae</taxon>
        <taxon>Neomoorella</taxon>
    </lineage>
</organism>
<feature type="binding site" evidence="7">
    <location>
        <position position="8"/>
    </location>
    <ligand>
        <name>Fe cation</name>
        <dbReference type="ChEBI" id="CHEBI:24875"/>
        <label>1</label>
    </ligand>
</feature>
<dbReference type="SUPFAM" id="SSF56300">
    <property type="entry name" value="Metallo-dependent phosphatases"/>
    <property type="match status" value="1"/>
</dbReference>
<dbReference type="NCBIfam" id="TIGR00282">
    <property type="entry name" value="TIGR00282 family metallophosphoesterase"/>
    <property type="match status" value="1"/>
</dbReference>
<dbReference type="CDD" id="cd07382">
    <property type="entry name" value="MPP_DR1281"/>
    <property type="match status" value="1"/>
</dbReference>
<evidence type="ECO:0000256" key="3">
    <source>
        <dbReference type="ARBA" id="ARBA00022801"/>
    </source>
</evidence>
<comment type="cofactor">
    <cofactor evidence="1">
        <name>Fe(3+)</name>
        <dbReference type="ChEBI" id="CHEBI:29034"/>
    </cofactor>
</comment>
<dbReference type="AlphaFoldDB" id="A0A151AU30"/>
<evidence type="ECO:0008006" key="10">
    <source>
        <dbReference type="Google" id="ProtNLM"/>
    </source>
</evidence>
<dbReference type="Gene3D" id="3.60.21.10">
    <property type="match status" value="1"/>
</dbReference>
<feature type="binding site" evidence="7">
    <location>
        <position position="178"/>
    </location>
    <ligand>
        <name>Fe cation</name>
        <dbReference type="ChEBI" id="CHEBI:24875"/>
        <label>1</label>
    </ligand>
</feature>
<comment type="similarity">
    <text evidence="5">Belongs to the YmdB-like family.</text>
</comment>
<evidence type="ECO:0000256" key="5">
    <source>
        <dbReference type="ARBA" id="ARBA00061401"/>
    </source>
</evidence>
<dbReference type="Proteomes" id="UP000075670">
    <property type="component" value="Unassembled WGS sequence"/>
</dbReference>
<dbReference type="PATRIC" id="fig|1122241.3.peg.2776"/>
<dbReference type="FunFam" id="3.60.21.10:FF:000016">
    <property type="entry name" value="Putative metallophosphoesterase"/>
    <property type="match status" value="1"/>
</dbReference>
<protein>
    <recommendedName>
        <fullName evidence="10">2',3'-cyclic-nucleotide 2'-phosphodiesterase</fullName>
    </recommendedName>
</protein>
<keyword evidence="9" id="KW-1185">Reference proteome</keyword>
<dbReference type="InterPro" id="IPR005235">
    <property type="entry name" value="YmdB-like"/>
</dbReference>
<evidence type="ECO:0000313" key="9">
    <source>
        <dbReference type="Proteomes" id="UP000075670"/>
    </source>
</evidence>
<evidence type="ECO:0000256" key="7">
    <source>
        <dbReference type="PIRSR" id="PIRSR004789-51"/>
    </source>
</evidence>
<keyword evidence="2 7" id="KW-0479">Metal-binding</keyword>
<feature type="binding site" evidence="7">
    <location>
        <position position="39"/>
    </location>
    <ligand>
        <name>Fe cation</name>
        <dbReference type="ChEBI" id="CHEBI:24875"/>
        <label>2</label>
    </ligand>
</feature>
<evidence type="ECO:0000256" key="1">
    <source>
        <dbReference type="ARBA" id="ARBA00001965"/>
    </source>
</evidence>
<name>A0A151AU30_9FIRM</name>
<evidence type="ECO:0000256" key="2">
    <source>
        <dbReference type="ARBA" id="ARBA00022723"/>
    </source>
</evidence>
<keyword evidence="4" id="KW-0408">Iron</keyword>
<sequence>MRVLMIGDVVGRPGRKAVRELLPPLLQEHRPDLVVANGENAAGGNGITPDIAGELFAGGIDILTMGNHVWDKREALTLLEEDERIVRPANYPPGTPGRGYTLVKVKENLQVGIINLSGRVFLSPLECPFRLGRRLAEEIGALTRIILVDFHAEATSEKVALGWYLDGLVSAVIGTHTHIQTADARVLPQGTAYITDVGMTGPRDSVLGVKAELIIKKFLTQLPVRFEVAGGVIQLEAVLVDIDPGTGRAAAIQRLQYYGPA</sequence>
<feature type="binding site" evidence="7">
    <location>
        <position position="67"/>
    </location>
    <ligand>
        <name>Fe cation</name>
        <dbReference type="ChEBI" id="CHEBI:24875"/>
        <label>2</label>
    </ligand>
</feature>
<dbReference type="GO" id="GO:0004113">
    <property type="term" value="F:2',3'-cyclic-nucleotide 3'-phosphodiesterase activity"/>
    <property type="evidence" value="ECO:0007669"/>
    <property type="project" value="TreeGrafter"/>
</dbReference>
<dbReference type="InterPro" id="IPR029052">
    <property type="entry name" value="Metallo-depent_PP-like"/>
</dbReference>
<accession>A0A151AU30</accession>
<keyword evidence="3" id="KW-0378">Hydrolase</keyword>
<dbReference type="OrthoDB" id="9801109at2"/>
<feature type="active site" description="Proton donor" evidence="6">
    <location>
        <position position="68"/>
    </location>
</feature>
<dbReference type="EMBL" id="LTBC01000015">
    <property type="protein sequence ID" value="KYH31082.1"/>
    <property type="molecule type" value="Genomic_DNA"/>
</dbReference>
<evidence type="ECO:0000313" key="8">
    <source>
        <dbReference type="EMBL" id="KYH31082.1"/>
    </source>
</evidence>
<dbReference type="GO" id="GO:0046872">
    <property type="term" value="F:metal ion binding"/>
    <property type="evidence" value="ECO:0007669"/>
    <property type="project" value="UniProtKB-KW"/>
</dbReference>
<comment type="caution">
    <text evidence="8">The sequence shown here is derived from an EMBL/GenBank/DDBJ whole genome shotgun (WGS) entry which is preliminary data.</text>
</comment>
<feature type="binding site" evidence="7">
    <location>
        <position position="39"/>
    </location>
    <ligand>
        <name>Fe cation</name>
        <dbReference type="ChEBI" id="CHEBI:24875"/>
        <label>1</label>
    </ligand>
</feature>
<gene>
    <name evidence="8" type="ORF">MOMUL_26130</name>
</gene>
<feature type="binding site" evidence="7">
    <location>
        <position position="151"/>
    </location>
    <ligand>
        <name>Fe cation</name>
        <dbReference type="ChEBI" id="CHEBI:24875"/>
        <label>2</label>
    </ligand>
</feature>
<feature type="binding site" evidence="7">
    <location>
        <position position="176"/>
    </location>
    <ligand>
        <name>Fe cation</name>
        <dbReference type="ChEBI" id="CHEBI:24875"/>
        <label>2</label>
    </ligand>
</feature>
<dbReference type="PANTHER" id="PTHR36303">
    <property type="entry name" value="2',3'-CYCLIC-NUCLEOTIDE 2'-PHOSPHODIESTERASE"/>
    <property type="match status" value="1"/>
</dbReference>
<proteinExistence type="inferred from homology"/>
<dbReference type="PIRSF" id="PIRSF004789">
    <property type="entry name" value="DR1281"/>
    <property type="match status" value="1"/>
</dbReference>
<feature type="binding site" evidence="7">
    <location>
        <position position="40"/>
    </location>
    <ligand>
        <name>Fe cation</name>
        <dbReference type="ChEBI" id="CHEBI:24875"/>
        <label>1</label>
    </ligand>
</feature>
<evidence type="ECO:0000256" key="6">
    <source>
        <dbReference type="PIRSR" id="PIRSR004789-50"/>
    </source>
</evidence>
<dbReference type="PANTHER" id="PTHR36303:SF1">
    <property type="entry name" value="2',3'-CYCLIC-NUCLEOTIDE 2'-PHOSPHODIESTERASE"/>
    <property type="match status" value="1"/>
</dbReference>
<evidence type="ECO:0000256" key="4">
    <source>
        <dbReference type="ARBA" id="ARBA00023004"/>
    </source>
</evidence>
<reference evidence="8 9" key="1">
    <citation type="submission" date="2016-02" db="EMBL/GenBank/DDBJ databases">
        <title>Genome sequence of Moorella mulderi DSM 14980.</title>
        <authorList>
            <person name="Poehlein A."/>
            <person name="Daniel R."/>
        </authorList>
    </citation>
    <scope>NUCLEOTIDE SEQUENCE [LARGE SCALE GENOMIC DNA]</scope>
    <source>
        <strain evidence="8 9">DSM 14980</strain>
    </source>
</reference>